<evidence type="ECO:0000313" key="4">
    <source>
        <dbReference type="Proteomes" id="UP001189429"/>
    </source>
</evidence>
<dbReference type="Pfam" id="PF23162">
    <property type="entry name" value="AEP_C962R"/>
    <property type="match status" value="1"/>
</dbReference>
<dbReference type="Proteomes" id="UP001189429">
    <property type="component" value="Unassembled WGS sequence"/>
</dbReference>
<organism evidence="3 4">
    <name type="scientific">Prorocentrum cordatum</name>
    <dbReference type="NCBI Taxonomy" id="2364126"/>
    <lineage>
        <taxon>Eukaryota</taxon>
        <taxon>Sar</taxon>
        <taxon>Alveolata</taxon>
        <taxon>Dinophyceae</taxon>
        <taxon>Prorocentrales</taxon>
        <taxon>Prorocentraceae</taxon>
        <taxon>Prorocentrum</taxon>
    </lineage>
</organism>
<feature type="compositionally biased region" description="Basic and acidic residues" evidence="1">
    <location>
        <begin position="80"/>
        <end position="102"/>
    </location>
</feature>
<protein>
    <recommendedName>
        <fullName evidence="2">C962R-like N-terminal AEP domain-containing protein</fullName>
    </recommendedName>
</protein>
<name>A0ABN9PI59_9DINO</name>
<dbReference type="InterPro" id="IPR056443">
    <property type="entry name" value="AEP_C962R"/>
</dbReference>
<evidence type="ECO:0000259" key="2">
    <source>
        <dbReference type="Pfam" id="PF23162"/>
    </source>
</evidence>
<feature type="region of interest" description="Disordered" evidence="1">
    <location>
        <begin position="70"/>
        <end position="102"/>
    </location>
</feature>
<accession>A0ABN9PI59</accession>
<gene>
    <name evidence="3" type="ORF">PCOR1329_LOCUS2191</name>
</gene>
<reference evidence="3" key="1">
    <citation type="submission" date="2023-10" db="EMBL/GenBank/DDBJ databases">
        <authorList>
            <person name="Chen Y."/>
            <person name="Shah S."/>
            <person name="Dougan E. K."/>
            <person name="Thang M."/>
            <person name="Chan C."/>
        </authorList>
    </citation>
    <scope>NUCLEOTIDE SEQUENCE [LARGE SCALE GENOMIC DNA]</scope>
</reference>
<keyword evidence="4" id="KW-1185">Reference proteome</keyword>
<evidence type="ECO:0000256" key="1">
    <source>
        <dbReference type="SAM" id="MobiDB-lite"/>
    </source>
</evidence>
<proteinExistence type="predicted"/>
<evidence type="ECO:0000313" key="3">
    <source>
        <dbReference type="EMBL" id="CAK0791226.1"/>
    </source>
</evidence>
<feature type="domain" description="C962R-like N-terminal AEP" evidence="2">
    <location>
        <begin position="14"/>
        <end position="217"/>
    </location>
</feature>
<dbReference type="EMBL" id="CAUYUJ010000547">
    <property type="protein sequence ID" value="CAK0791226.1"/>
    <property type="molecule type" value="Genomic_DNA"/>
</dbReference>
<sequence length="476" mass="54897">MTHCSLMGASDVFTTTGKWYFPDSPEVQKQLFENIDWLFLRGMYHYMSERQTPRFPFIEDLDVQCRTDWEGELPAGQKPRPPDDLLIKRPMRTGDKVHGDPGEMMRRRAHAIHMVYPQLDYLEVLVYSASGYNKGKDMLKSSFHLVWPQLVVDADRAPVIRHVTLGLFQKETLRQGSFLSHLQKRLLQLHESNNWELVFDSTTINARNGLRLPYSDKASMVIESAEDRQKVKEGKLSKTKAFKKRVKEERPSKAVGKIRFEFDKDQKTGMDIISSAAWTKDDKDYTIAQWILMGSCRLDPHRPDPVALTDWQLTQDVLTMLPTKPGEQFYFEGEADGEGGHWVTHKPFPQIRRATMDTREFTIQFNEALSDEQDALKEEQQLELLRQVVGSWVSVTETQAIWRSASLNQCEAKVPDRLWGTRRIKRPAEVVYIKNKQKVLVDGPSEVVEAIIRALKPFTKPDDNAVMPIYDVAKIS</sequence>
<comment type="caution">
    <text evidence="3">The sequence shown here is derived from an EMBL/GenBank/DDBJ whole genome shotgun (WGS) entry which is preliminary data.</text>
</comment>